<evidence type="ECO:0000256" key="2">
    <source>
        <dbReference type="ARBA" id="ARBA00005088"/>
    </source>
</evidence>
<evidence type="ECO:0000259" key="14">
    <source>
        <dbReference type="PROSITE" id="PS51410"/>
    </source>
</evidence>
<evidence type="ECO:0000256" key="12">
    <source>
        <dbReference type="PIRSR" id="PIRSR601273-2"/>
    </source>
</evidence>
<dbReference type="SUPFAM" id="SSF56534">
    <property type="entry name" value="Aromatic aminoacid monoxygenases, catalytic and oligomerization domains"/>
    <property type="match status" value="1"/>
</dbReference>
<evidence type="ECO:0000256" key="7">
    <source>
        <dbReference type="ARBA" id="ARBA00023004"/>
    </source>
</evidence>
<evidence type="ECO:0000256" key="11">
    <source>
        <dbReference type="PIRSR" id="PIRSR000336-1"/>
    </source>
</evidence>
<reference evidence="16" key="1">
    <citation type="submission" date="2020-12" db="EMBL/GenBank/DDBJ databases">
        <title>Neural signatures in transcriptome of heterophyid trematode Cryptocolyle lingua.</title>
        <authorList>
            <person name="Gorbushin A.M."/>
            <person name="Tolstenkov O."/>
        </authorList>
    </citation>
    <scope>NUCLEOTIDE SEQUENCE</scope>
</reference>
<protein>
    <recommendedName>
        <fullName evidence="4">phenylalanine 4-monooxygenase</fullName>
        <ecNumber evidence="4">1.14.16.1</ecNumber>
    </recommendedName>
    <alternativeName>
        <fullName evidence="10">Phe-4-monooxygenase</fullName>
    </alternativeName>
</protein>
<sequence>MLSDSGTASSDRKLHHGFSPANENNQGTSIIFSLKQEAGCLSKALKIFDETGFNLVHIESRPSKQIKGHYDFLVVTEKGSGSVESASKSLEKIGATVIVLTPGMTVGSPFLSSEVPWFPKSIKDLDKFANRILSYGAELDSDHPGFKDPAYRARRKQCADIAINYRHGQPIPCIDYTPEEIATWGVMFDKLTELYPTHACREYNHVFPLLVENCGYRRDNIPQLADVSNYLKSCTGFTLRPVAGLLSSRDFLAGLAFRVFHSTQYIRHSSLPLYTPEPDVCHELMGHAPLFADQDFAQFAQEIGLASLGASDEDIVKLASCFWFTVEFGLCKEAGELRAYGAGLLSSYGELQYCLSDKPNRVVFDPAEASTQPYPITEYQPKYFVAENFESAKLKFRNFAQTIQRPFSVRYDPYTQSIEVIDSMQAVQKIVTNIQADVSVVHDALHKMKETRFTC</sequence>
<dbReference type="GO" id="GO:0004505">
    <property type="term" value="F:phenylalanine 4-monooxygenase activity"/>
    <property type="evidence" value="ECO:0007669"/>
    <property type="project" value="UniProtKB-EC"/>
</dbReference>
<evidence type="ECO:0000256" key="6">
    <source>
        <dbReference type="ARBA" id="ARBA00023002"/>
    </source>
</evidence>
<dbReference type="AlphaFoldDB" id="A0A7U0TID6"/>
<dbReference type="SUPFAM" id="SSF55021">
    <property type="entry name" value="ACT-like"/>
    <property type="match status" value="1"/>
</dbReference>
<dbReference type="InterPro" id="IPR002912">
    <property type="entry name" value="ACT_dom"/>
</dbReference>
<keyword evidence="8 16" id="KW-0503">Monooxygenase</keyword>
<dbReference type="GO" id="GO:0046189">
    <property type="term" value="P:phenol-containing compound biosynthetic process"/>
    <property type="evidence" value="ECO:0007669"/>
    <property type="project" value="UniProtKB-ARBA"/>
</dbReference>
<feature type="binding site" evidence="11">
    <location>
        <position position="287"/>
    </location>
    <ligand>
        <name>Fe cation</name>
        <dbReference type="ChEBI" id="CHEBI:24875"/>
    </ligand>
</feature>
<dbReference type="PANTHER" id="PTHR11473:SF24">
    <property type="entry name" value="PHENYLALANINE-4-HYDROXYLASE"/>
    <property type="match status" value="1"/>
</dbReference>
<dbReference type="InterPro" id="IPR036329">
    <property type="entry name" value="Aro-AA_hydroxylase_C_sf"/>
</dbReference>
<dbReference type="PRINTS" id="PR00372">
    <property type="entry name" value="FYWHYDRXLASE"/>
</dbReference>
<organism evidence="16">
    <name type="scientific">Cryptocotyle lingua</name>
    <dbReference type="NCBI Taxonomy" id="66766"/>
    <lineage>
        <taxon>Eukaryota</taxon>
        <taxon>Metazoa</taxon>
        <taxon>Spiralia</taxon>
        <taxon>Lophotrochozoa</taxon>
        <taxon>Platyhelminthes</taxon>
        <taxon>Trematoda</taxon>
        <taxon>Digenea</taxon>
        <taxon>Opisthorchiida</taxon>
        <taxon>Opisthorchiata</taxon>
        <taxon>Heterophyidae</taxon>
        <taxon>Cryptocotyle</taxon>
    </lineage>
</organism>
<feature type="domain" description="ACT" evidence="15">
    <location>
        <begin position="29"/>
        <end position="104"/>
    </location>
</feature>
<comment type="cofactor">
    <cofactor evidence="1 12">
        <name>Fe(2+)</name>
        <dbReference type="ChEBI" id="CHEBI:29033"/>
    </cofactor>
</comment>
<dbReference type="FunFam" id="1.10.800.10:FF:000004">
    <property type="entry name" value="Tyrosine 3-monooxygenase"/>
    <property type="match status" value="1"/>
</dbReference>
<evidence type="ECO:0000259" key="15">
    <source>
        <dbReference type="PROSITE" id="PS51671"/>
    </source>
</evidence>
<evidence type="ECO:0000256" key="4">
    <source>
        <dbReference type="ARBA" id="ARBA00011995"/>
    </source>
</evidence>
<comment type="similarity">
    <text evidence="3">Belongs to the biopterin-dependent aromatic amino acid hydroxylase family.</text>
</comment>
<dbReference type="CDD" id="cd03347">
    <property type="entry name" value="eu_PheOH"/>
    <property type="match status" value="1"/>
</dbReference>
<dbReference type="EC" id="1.14.16.1" evidence="4"/>
<dbReference type="InterPro" id="IPR019773">
    <property type="entry name" value="Tyrosine_3-monooxygenase-like"/>
</dbReference>
<evidence type="ECO:0000256" key="10">
    <source>
        <dbReference type="ARBA" id="ARBA00029922"/>
    </source>
</evidence>
<keyword evidence="5 11" id="KW-0479">Metal-binding</keyword>
<gene>
    <name evidence="16" type="primary">TH</name>
</gene>
<dbReference type="Gene3D" id="1.10.800.10">
    <property type="entry name" value="Aromatic amino acid hydroxylase"/>
    <property type="match status" value="1"/>
</dbReference>
<feature type="binding site" evidence="11">
    <location>
        <position position="327"/>
    </location>
    <ligand>
        <name>Fe cation</name>
        <dbReference type="ChEBI" id="CHEBI:24875"/>
    </ligand>
</feature>
<accession>A0A7U0TID6</accession>
<feature type="binding site" evidence="11">
    <location>
        <position position="282"/>
    </location>
    <ligand>
        <name>Fe cation</name>
        <dbReference type="ChEBI" id="CHEBI:24875"/>
    </ligand>
</feature>
<keyword evidence="9" id="KW-0585">Phenylalanine catabolism</keyword>
<comment type="pathway">
    <text evidence="2">Amino-acid degradation; L-phenylalanine degradation; acetoacetate and fumarate from L-phenylalanine: step 1/6.</text>
</comment>
<evidence type="ECO:0000256" key="9">
    <source>
        <dbReference type="ARBA" id="ARBA00023232"/>
    </source>
</evidence>
<evidence type="ECO:0000256" key="8">
    <source>
        <dbReference type="ARBA" id="ARBA00023033"/>
    </source>
</evidence>
<proteinExistence type="evidence at transcript level"/>
<dbReference type="UniPathway" id="UPA00139">
    <property type="reaction ID" value="UER00337"/>
</dbReference>
<dbReference type="PROSITE" id="PS51671">
    <property type="entry name" value="ACT"/>
    <property type="match status" value="1"/>
</dbReference>
<evidence type="ECO:0000313" key="16">
    <source>
        <dbReference type="EMBL" id="QQY02600.1"/>
    </source>
</evidence>
<dbReference type="InterPro" id="IPR036951">
    <property type="entry name" value="ArAA_hydroxylase_sf"/>
</dbReference>
<evidence type="ECO:0000256" key="5">
    <source>
        <dbReference type="ARBA" id="ARBA00022723"/>
    </source>
</evidence>
<dbReference type="InterPro" id="IPR041912">
    <property type="entry name" value="Euk_PheOH_cat"/>
</dbReference>
<dbReference type="Pfam" id="PF00351">
    <property type="entry name" value="Biopterin_H"/>
    <property type="match status" value="1"/>
</dbReference>
<dbReference type="PANTHER" id="PTHR11473">
    <property type="entry name" value="AROMATIC AMINO ACID HYDROXYLASE"/>
    <property type="match status" value="1"/>
</dbReference>
<dbReference type="PROSITE" id="PS51410">
    <property type="entry name" value="BH4_AAA_HYDROXYL_2"/>
    <property type="match status" value="1"/>
</dbReference>
<evidence type="ECO:0000256" key="3">
    <source>
        <dbReference type="ARBA" id="ARBA00009712"/>
    </source>
</evidence>
<dbReference type="InterPro" id="IPR019774">
    <property type="entry name" value="Aromatic-AA_hydroxylase_C"/>
</dbReference>
<name>A0A7U0TID6_9TREM</name>
<evidence type="ECO:0000256" key="1">
    <source>
        <dbReference type="ARBA" id="ARBA00001954"/>
    </source>
</evidence>
<dbReference type="EMBL" id="MW361222">
    <property type="protein sequence ID" value="QQY02600.1"/>
    <property type="molecule type" value="mRNA"/>
</dbReference>
<keyword evidence="6" id="KW-0560">Oxidoreductase</keyword>
<dbReference type="GO" id="GO:0006559">
    <property type="term" value="P:L-phenylalanine catabolic process"/>
    <property type="evidence" value="ECO:0007669"/>
    <property type="project" value="UniProtKB-UniPathway"/>
</dbReference>
<dbReference type="InterPro" id="IPR001273">
    <property type="entry name" value="ArAA_hydroxylase"/>
</dbReference>
<feature type="region of interest" description="Disordered" evidence="13">
    <location>
        <begin position="1"/>
        <end position="21"/>
    </location>
</feature>
<dbReference type="PIRSF" id="PIRSF000336">
    <property type="entry name" value="TH"/>
    <property type="match status" value="1"/>
</dbReference>
<dbReference type="GO" id="GO:0005506">
    <property type="term" value="F:iron ion binding"/>
    <property type="evidence" value="ECO:0007669"/>
    <property type="project" value="InterPro"/>
</dbReference>
<keyword evidence="7 11" id="KW-0408">Iron</keyword>
<dbReference type="InterPro" id="IPR045865">
    <property type="entry name" value="ACT-like_dom_sf"/>
</dbReference>
<evidence type="ECO:0000256" key="13">
    <source>
        <dbReference type="SAM" id="MobiDB-lite"/>
    </source>
</evidence>
<feature type="domain" description="Biopterin-dependent aromatic amino acid hydroxylase family profile" evidence="14">
    <location>
        <begin position="102"/>
        <end position="449"/>
    </location>
</feature>